<dbReference type="EMBL" id="BMXV01000001">
    <property type="protein sequence ID" value="GGY59965.1"/>
    <property type="molecule type" value="Genomic_DNA"/>
</dbReference>
<keyword evidence="2 4" id="KW-0807">Transducer</keyword>
<protein>
    <submittedName>
        <fullName evidence="9">Methyl-accepting chemotaxis protein</fullName>
    </submittedName>
</protein>
<accession>A0ABQ3AKA8</accession>
<dbReference type="Gene3D" id="1.10.287.950">
    <property type="entry name" value="Methyl-accepting chemotaxis protein"/>
    <property type="match status" value="1"/>
</dbReference>
<dbReference type="Pfam" id="PF00015">
    <property type="entry name" value="MCPsignal"/>
    <property type="match status" value="1"/>
</dbReference>
<keyword evidence="5" id="KW-0175">Coiled coil</keyword>
<dbReference type="InterPro" id="IPR047347">
    <property type="entry name" value="YvaQ-like_sensor"/>
</dbReference>
<reference evidence="10" key="1">
    <citation type="journal article" date="2019" name="Int. J. Syst. Evol. Microbiol.">
        <title>The Global Catalogue of Microorganisms (GCM) 10K type strain sequencing project: providing services to taxonomists for standard genome sequencing and annotation.</title>
        <authorList>
            <consortium name="The Broad Institute Genomics Platform"/>
            <consortium name="The Broad Institute Genome Sequencing Center for Infectious Disease"/>
            <person name="Wu L."/>
            <person name="Ma J."/>
        </authorList>
    </citation>
    <scope>NUCLEOTIDE SEQUENCE [LARGE SCALE GENOMIC DNA]</scope>
    <source>
        <strain evidence="10">KCTC 22280</strain>
    </source>
</reference>
<evidence type="ECO:0000259" key="8">
    <source>
        <dbReference type="PROSITE" id="PS50111"/>
    </source>
</evidence>
<evidence type="ECO:0000313" key="10">
    <source>
        <dbReference type="Proteomes" id="UP000601597"/>
    </source>
</evidence>
<dbReference type="PROSITE" id="PS50111">
    <property type="entry name" value="CHEMOTAXIS_TRANSDUC_2"/>
    <property type="match status" value="1"/>
</dbReference>
<organism evidence="9 10">
    <name type="scientific">Marinobacter zhanjiangensis</name>
    <dbReference type="NCBI Taxonomy" id="578215"/>
    <lineage>
        <taxon>Bacteria</taxon>
        <taxon>Pseudomonadati</taxon>
        <taxon>Pseudomonadota</taxon>
        <taxon>Gammaproteobacteria</taxon>
        <taxon>Pseudomonadales</taxon>
        <taxon>Marinobacteraceae</taxon>
        <taxon>Marinobacter</taxon>
    </lineage>
</organism>
<dbReference type="CDD" id="cd19411">
    <property type="entry name" value="MCP2201-like_sensor"/>
    <property type="match status" value="1"/>
</dbReference>
<gene>
    <name evidence="9" type="ORF">GCM10007071_02970</name>
</gene>
<dbReference type="Proteomes" id="UP000601597">
    <property type="component" value="Unassembled WGS sequence"/>
</dbReference>
<keyword evidence="1" id="KW-0488">Methylation</keyword>
<dbReference type="CDD" id="cd11386">
    <property type="entry name" value="MCP_signal"/>
    <property type="match status" value="1"/>
</dbReference>
<sequence length="571" mass="61929">MPRTRGLTLRGRLILAFAVVLAMMLILTVVGIARVDFIDQTLTDISEDNAVKQRQAINMRGSVHDRAIAVRDLVLVDDRREHEQLVTLIRDLRADYVKAYDALDSGLSGAGATERERRLFSDIVDTTEEAKPLVTSIIEETRRGNMASATLTLKQEAGPLYVRWLNEINAFIDYQEAESRALSNEVYEVAGSFQTLMIAMFIVSLLVAAVVIGLLLRYLNRSIGGEPEEMKAFVSAIAAGDLTVEAETRHPESVQGSVIVMRDRLRSIVGNIREGAGTINMASGEIATGNTDLSKRTEEQAANLEETAASMEEITSTVRQNADNARQADQLSNQATENAEKGGEVVNDVVRRMVDIRDGSRKMAEIINVIDGIAFQTNILALNAAVEAARAGEQGRGFAVVATEVRSLAQRSASAAKDIKVLIEESVDSITTGSELANKAGDSTKEIVASIRKVSDIIGEISAASDEQTTGIEEVNQAVSQMDQATQQNAALVEESAAAAESLQSQAEELEASVKLFKVTEGDQSATHHRAQPRPPSSAAARPEARKTSARAEPRQPPKSVQENDDDWEEF</sequence>
<dbReference type="InterPro" id="IPR004089">
    <property type="entry name" value="MCPsignal_dom"/>
</dbReference>
<comment type="similarity">
    <text evidence="3">Belongs to the methyl-accepting chemotaxis (MCP) protein family.</text>
</comment>
<keyword evidence="7" id="KW-0472">Membrane</keyword>
<evidence type="ECO:0000256" key="6">
    <source>
        <dbReference type="SAM" id="MobiDB-lite"/>
    </source>
</evidence>
<keyword evidence="7" id="KW-1133">Transmembrane helix</keyword>
<feature type="transmembrane region" description="Helical" evidence="7">
    <location>
        <begin position="196"/>
        <end position="216"/>
    </location>
</feature>
<evidence type="ECO:0000313" key="9">
    <source>
        <dbReference type="EMBL" id="GGY59965.1"/>
    </source>
</evidence>
<feature type="compositionally biased region" description="Basic and acidic residues" evidence="6">
    <location>
        <begin position="543"/>
        <end position="556"/>
    </location>
</feature>
<dbReference type="SUPFAM" id="SSF58104">
    <property type="entry name" value="Methyl-accepting chemotaxis protein (MCP) signaling domain"/>
    <property type="match status" value="1"/>
</dbReference>
<proteinExistence type="inferred from homology"/>
<feature type="transmembrane region" description="Helical" evidence="7">
    <location>
        <begin position="12"/>
        <end position="33"/>
    </location>
</feature>
<feature type="compositionally biased region" description="Polar residues" evidence="6">
    <location>
        <begin position="320"/>
        <end position="337"/>
    </location>
</feature>
<feature type="region of interest" description="Disordered" evidence="6">
    <location>
        <begin position="320"/>
        <end position="342"/>
    </location>
</feature>
<dbReference type="PANTHER" id="PTHR43531">
    <property type="entry name" value="PROTEIN ICFG"/>
    <property type="match status" value="1"/>
</dbReference>
<evidence type="ECO:0000256" key="7">
    <source>
        <dbReference type="SAM" id="Phobius"/>
    </source>
</evidence>
<dbReference type="Pfam" id="PF12729">
    <property type="entry name" value="4HB_MCP_1"/>
    <property type="match status" value="1"/>
</dbReference>
<evidence type="ECO:0000256" key="1">
    <source>
        <dbReference type="ARBA" id="ARBA00022481"/>
    </source>
</evidence>
<dbReference type="InterPro" id="IPR024478">
    <property type="entry name" value="HlyB_4HB_MCP"/>
</dbReference>
<evidence type="ECO:0000256" key="2">
    <source>
        <dbReference type="ARBA" id="ARBA00023224"/>
    </source>
</evidence>
<keyword evidence="10" id="KW-1185">Reference proteome</keyword>
<dbReference type="SMART" id="SM00283">
    <property type="entry name" value="MA"/>
    <property type="match status" value="1"/>
</dbReference>
<comment type="caution">
    <text evidence="9">The sequence shown here is derived from an EMBL/GenBank/DDBJ whole genome shotgun (WGS) entry which is preliminary data.</text>
</comment>
<evidence type="ECO:0000256" key="4">
    <source>
        <dbReference type="PROSITE-ProRule" id="PRU00284"/>
    </source>
</evidence>
<feature type="domain" description="Methyl-accepting transducer" evidence="8">
    <location>
        <begin position="275"/>
        <end position="504"/>
    </location>
</feature>
<evidence type="ECO:0000256" key="3">
    <source>
        <dbReference type="ARBA" id="ARBA00029447"/>
    </source>
</evidence>
<dbReference type="InterPro" id="IPR051310">
    <property type="entry name" value="MCP_chemotaxis"/>
</dbReference>
<evidence type="ECO:0000256" key="5">
    <source>
        <dbReference type="SAM" id="Coils"/>
    </source>
</evidence>
<feature type="region of interest" description="Disordered" evidence="6">
    <location>
        <begin position="521"/>
        <end position="571"/>
    </location>
</feature>
<feature type="coiled-coil region" evidence="5">
    <location>
        <begin position="475"/>
        <end position="520"/>
    </location>
</feature>
<dbReference type="InterPro" id="IPR004090">
    <property type="entry name" value="Chemotax_Me-accpt_rcpt"/>
</dbReference>
<keyword evidence="7" id="KW-0812">Transmembrane</keyword>
<dbReference type="PRINTS" id="PR00260">
    <property type="entry name" value="CHEMTRNSDUCR"/>
</dbReference>
<name>A0ABQ3AKA8_9GAMM</name>
<dbReference type="RefSeq" id="WP_189571755.1">
    <property type="nucleotide sequence ID" value="NZ_BMXV01000001.1"/>
</dbReference>
<dbReference type="PANTHER" id="PTHR43531:SF14">
    <property type="entry name" value="METHYL-ACCEPTING CHEMOTAXIS PROTEIN I-RELATED"/>
    <property type="match status" value="1"/>
</dbReference>